<name>A0ACC1HL52_9FUNG</name>
<dbReference type="Proteomes" id="UP001145114">
    <property type="component" value="Unassembled WGS sequence"/>
</dbReference>
<comment type="caution">
    <text evidence="1">The sequence shown here is derived from an EMBL/GenBank/DDBJ whole genome shotgun (WGS) entry which is preliminary data.</text>
</comment>
<protein>
    <submittedName>
        <fullName evidence="1">Uncharacterized protein</fullName>
    </submittedName>
</protein>
<feature type="non-terminal residue" evidence="1">
    <location>
        <position position="1"/>
    </location>
</feature>
<dbReference type="EMBL" id="JAMZIH010003084">
    <property type="protein sequence ID" value="KAJ1677046.1"/>
    <property type="molecule type" value="Genomic_DNA"/>
</dbReference>
<gene>
    <name evidence="1" type="ORF">EV182_006995</name>
</gene>
<sequence length="175" mass="20820">YQPVESAVYLDLHKGSRFVGQQTSSNRHYRVEIELLYVDLISSQLCGHLTIHNLTPELPTLITFFESEVIGTKSHSFQTLSWKAGTDIDRNHWSKFDHFRKYHDCFDKPGFDYRLEHEDVVFMRWKERHLVPDHKLSHVHGASFDGFYYVCYEPKKRSITGFYYHNNSELYQKLV</sequence>
<reference evidence="1" key="1">
    <citation type="submission" date="2022-06" db="EMBL/GenBank/DDBJ databases">
        <title>Phylogenomic reconstructions and comparative analyses of Kickxellomycotina fungi.</title>
        <authorList>
            <person name="Reynolds N.K."/>
            <person name="Stajich J.E."/>
            <person name="Barry K."/>
            <person name="Grigoriev I.V."/>
            <person name="Crous P."/>
            <person name="Smith M.E."/>
        </authorList>
    </citation>
    <scope>NUCLEOTIDE SEQUENCE</scope>
    <source>
        <strain evidence="1">RSA 2271</strain>
    </source>
</reference>
<proteinExistence type="predicted"/>
<evidence type="ECO:0000313" key="2">
    <source>
        <dbReference type="Proteomes" id="UP001145114"/>
    </source>
</evidence>
<evidence type="ECO:0000313" key="1">
    <source>
        <dbReference type="EMBL" id="KAJ1677046.1"/>
    </source>
</evidence>
<keyword evidence="2" id="KW-1185">Reference proteome</keyword>
<feature type="non-terminal residue" evidence="1">
    <location>
        <position position="175"/>
    </location>
</feature>
<accession>A0ACC1HL52</accession>
<organism evidence="1 2">
    <name type="scientific">Spiromyces aspiralis</name>
    <dbReference type="NCBI Taxonomy" id="68401"/>
    <lineage>
        <taxon>Eukaryota</taxon>
        <taxon>Fungi</taxon>
        <taxon>Fungi incertae sedis</taxon>
        <taxon>Zoopagomycota</taxon>
        <taxon>Kickxellomycotina</taxon>
        <taxon>Kickxellomycetes</taxon>
        <taxon>Kickxellales</taxon>
        <taxon>Kickxellaceae</taxon>
        <taxon>Spiromyces</taxon>
    </lineage>
</organism>